<dbReference type="SMART" id="SM00450">
    <property type="entry name" value="RHOD"/>
    <property type="match status" value="1"/>
</dbReference>
<dbReference type="PROSITE" id="PS00380">
    <property type="entry name" value="RHODANESE_1"/>
    <property type="match status" value="1"/>
</dbReference>
<dbReference type="STRING" id="1603606.DSOUD_0976"/>
<name>A0A0M4DG32_9BACT</name>
<organism evidence="3 4">
    <name type="scientific">Desulfuromonas soudanensis</name>
    <dbReference type="NCBI Taxonomy" id="1603606"/>
    <lineage>
        <taxon>Bacteria</taxon>
        <taxon>Pseudomonadati</taxon>
        <taxon>Thermodesulfobacteriota</taxon>
        <taxon>Desulfuromonadia</taxon>
        <taxon>Desulfuromonadales</taxon>
        <taxon>Desulfuromonadaceae</taxon>
        <taxon>Desulfuromonas</taxon>
    </lineage>
</organism>
<dbReference type="EMBL" id="CP010802">
    <property type="protein sequence ID" value="ALC15762.1"/>
    <property type="molecule type" value="Genomic_DNA"/>
</dbReference>
<dbReference type="InterPro" id="IPR036873">
    <property type="entry name" value="Rhodanese-like_dom_sf"/>
</dbReference>
<dbReference type="KEGG" id="des:DSOUD_0976"/>
<dbReference type="Gene3D" id="3.40.250.10">
    <property type="entry name" value="Rhodanese-like domain"/>
    <property type="match status" value="1"/>
</dbReference>
<dbReference type="PROSITE" id="PS50206">
    <property type="entry name" value="RHODANESE_3"/>
    <property type="match status" value="1"/>
</dbReference>
<dbReference type="PANTHER" id="PTHR43031:SF18">
    <property type="entry name" value="RHODANESE-RELATED SULFURTRANSFERASES"/>
    <property type="match status" value="1"/>
</dbReference>
<evidence type="ECO:0000256" key="1">
    <source>
        <dbReference type="SAM" id="Phobius"/>
    </source>
</evidence>
<evidence type="ECO:0000313" key="3">
    <source>
        <dbReference type="EMBL" id="ALC15762.1"/>
    </source>
</evidence>
<keyword evidence="1" id="KW-0812">Transmembrane</keyword>
<protein>
    <submittedName>
        <fullName evidence="3">Sulfurtransferase</fullName>
    </submittedName>
</protein>
<dbReference type="Proteomes" id="UP000057158">
    <property type="component" value="Chromosome"/>
</dbReference>
<keyword evidence="1" id="KW-1133">Transmembrane helix</keyword>
<sequence>MTPAVIPDLRRHLLEALVIVALGAVIGLSVNYRLIGALLEGRLAPPAPVPTSEGYPAPITLGQLQEALAAGEIVAVDARDAESYAEGHLPGALSLPLKEAEARLEAFRLRVDPATALAVYCNGYGCPDSFDLAMKLIAEGYGRVAVFEGGLPEWRDAGLPVDEGAP</sequence>
<dbReference type="InterPro" id="IPR001763">
    <property type="entry name" value="Rhodanese-like_dom"/>
</dbReference>
<dbReference type="Pfam" id="PF00581">
    <property type="entry name" value="Rhodanese"/>
    <property type="match status" value="1"/>
</dbReference>
<dbReference type="OrthoDB" id="9789348at2"/>
<feature type="domain" description="Rhodanese" evidence="2">
    <location>
        <begin position="69"/>
        <end position="163"/>
    </location>
</feature>
<dbReference type="GO" id="GO:0004792">
    <property type="term" value="F:thiosulfate-cyanide sulfurtransferase activity"/>
    <property type="evidence" value="ECO:0007669"/>
    <property type="project" value="InterPro"/>
</dbReference>
<dbReference type="PATRIC" id="fig|1603606.3.peg.1071"/>
<keyword evidence="3" id="KW-0808">Transferase</keyword>
<dbReference type="PANTHER" id="PTHR43031">
    <property type="entry name" value="FAD-DEPENDENT OXIDOREDUCTASE"/>
    <property type="match status" value="1"/>
</dbReference>
<keyword evidence="1" id="KW-0472">Membrane</keyword>
<gene>
    <name evidence="3" type="ORF">DSOUD_0976</name>
</gene>
<dbReference type="SUPFAM" id="SSF52821">
    <property type="entry name" value="Rhodanese/Cell cycle control phosphatase"/>
    <property type="match status" value="1"/>
</dbReference>
<dbReference type="InterPro" id="IPR001307">
    <property type="entry name" value="Thiosulphate_STrfase_CS"/>
</dbReference>
<reference evidence="3 4" key="1">
    <citation type="submission" date="2015-07" db="EMBL/GenBank/DDBJ databases">
        <title>Isolation and Genomic Characterization of a Novel Halophilic Metal-Reducing Deltaproteobacterium from the Deep Subsurface.</title>
        <authorList>
            <person name="Badalamenti J.P."/>
            <person name="Summers Z.M."/>
            <person name="Gralnick J.A."/>
            <person name="Bond D.R."/>
        </authorList>
    </citation>
    <scope>NUCLEOTIDE SEQUENCE [LARGE SCALE GENOMIC DNA]</scope>
    <source>
        <strain evidence="3 4">WTL</strain>
    </source>
</reference>
<dbReference type="AlphaFoldDB" id="A0A0M4DG32"/>
<proteinExistence type="predicted"/>
<evidence type="ECO:0000313" key="4">
    <source>
        <dbReference type="Proteomes" id="UP000057158"/>
    </source>
</evidence>
<feature type="transmembrane region" description="Helical" evidence="1">
    <location>
        <begin position="12"/>
        <end position="32"/>
    </location>
</feature>
<keyword evidence="4" id="KW-1185">Reference proteome</keyword>
<accession>A0A0M4DG32</accession>
<dbReference type="InterPro" id="IPR050229">
    <property type="entry name" value="GlpE_sulfurtransferase"/>
</dbReference>
<evidence type="ECO:0000259" key="2">
    <source>
        <dbReference type="PROSITE" id="PS50206"/>
    </source>
</evidence>